<organism evidence="6 7">
    <name type="scientific">candidate division CPR1 bacterium GW2011_GWC1_49_13</name>
    <dbReference type="NCBI Taxonomy" id="1618342"/>
    <lineage>
        <taxon>Bacteria</taxon>
        <taxon>candidate division CPR1</taxon>
    </lineage>
</organism>
<dbReference type="SMART" id="SM00228">
    <property type="entry name" value="PDZ"/>
    <property type="match status" value="1"/>
</dbReference>
<dbReference type="PRINTS" id="PR00834">
    <property type="entry name" value="PROTEASES2C"/>
</dbReference>
<protein>
    <submittedName>
        <fullName evidence="6">Protease Do</fullName>
    </submittedName>
</protein>
<dbReference type="PROSITE" id="PS50106">
    <property type="entry name" value="PDZ"/>
    <property type="match status" value="1"/>
</dbReference>
<evidence type="ECO:0000256" key="2">
    <source>
        <dbReference type="ARBA" id="ARBA00022670"/>
    </source>
</evidence>
<dbReference type="Pfam" id="PF13365">
    <property type="entry name" value="Trypsin_2"/>
    <property type="match status" value="1"/>
</dbReference>
<evidence type="ECO:0000256" key="3">
    <source>
        <dbReference type="ARBA" id="ARBA00022801"/>
    </source>
</evidence>
<feature type="transmembrane region" description="Helical" evidence="4">
    <location>
        <begin position="12"/>
        <end position="28"/>
    </location>
</feature>
<keyword evidence="4" id="KW-0812">Transmembrane</keyword>
<feature type="domain" description="PDZ" evidence="5">
    <location>
        <begin position="270"/>
        <end position="348"/>
    </location>
</feature>
<dbReference type="SUPFAM" id="SSF50494">
    <property type="entry name" value="Trypsin-like serine proteases"/>
    <property type="match status" value="1"/>
</dbReference>
<dbReference type="InterPro" id="IPR043504">
    <property type="entry name" value="Peptidase_S1_PA_chymotrypsin"/>
</dbReference>
<dbReference type="Gene3D" id="2.40.10.10">
    <property type="entry name" value="Trypsin-like serine proteases"/>
    <property type="match status" value="2"/>
</dbReference>
<comment type="similarity">
    <text evidence="1">Belongs to the peptidase S1C family.</text>
</comment>
<dbReference type="Pfam" id="PF13180">
    <property type="entry name" value="PDZ_2"/>
    <property type="match status" value="1"/>
</dbReference>
<dbReference type="STRING" id="1618342.UY40_C0001G0029"/>
<proteinExistence type="inferred from homology"/>
<sequence length="363" mass="38719">MELPVKIKPKHLLLFLLLIILGLAYLYWEPLSTFLEEHLTTIEIRQRVVSEETAVISVVENASPAVVSVVEEQTINSPFFGTQTGKQGIGTGFIIRANGLILTNRHVVSDTGAKYFVVTNEGTEYEVVEIHRDTVLDLAILKVDATNLPTVAIGDSDQLKIGQTVVAIGNALGRFSNTVTKGVVSGIGRGITATSSFGESEELENVIQTDAAINPGNSGGPLLNLSSEVVGINVATASGAENIGFSLPINLIKPVVEGFEREGRIIRPFLGINYTLIGKDVARIQNLVEGAYVRSVVSGSGAAKAGVKVGDIITKIDGKQISETETVAKIILSYKVGDKITLTTRRDNKNLELTATLGEAPTQ</sequence>
<dbReference type="InterPro" id="IPR036034">
    <property type="entry name" value="PDZ_sf"/>
</dbReference>
<evidence type="ECO:0000313" key="6">
    <source>
        <dbReference type="EMBL" id="KKW06251.1"/>
    </source>
</evidence>
<dbReference type="SUPFAM" id="SSF50156">
    <property type="entry name" value="PDZ domain-like"/>
    <property type="match status" value="1"/>
</dbReference>
<keyword evidence="2 6" id="KW-0645">Protease</keyword>
<comment type="caution">
    <text evidence="6">The sequence shown here is derived from an EMBL/GenBank/DDBJ whole genome shotgun (WGS) entry which is preliminary data.</text>
</comment>
<keyword evidence="3" id="KW-0378">Hydrolase</keyword>
<dbReference type="PANTHER" id="PTHR43343">
    <property type="entry name" value="PEPTIDASE S12"/>
    <property type="match status" value="1"/>
</dbReference>
<evidence type="ECO:0000256" key="4">
    <source>
        <dbReference type="SAM" id="Phobius"/>
    </source>
</evidence>
<dbReference type="PANTHER" id="PTHR43343:SF3">
    <property type="entry name" value="PROTEASE DO-LIKE 8, CHLOROPLASTIC"/>
    <property type="match status" value="1"/>
</dbReference>
<reference evidence="6 7" key="1">
    <citation type="journal article" date="2015" name="Nature">
        <title>rRNA introns, odd ribosomes, and small enigmatic genomes across a large radiation of phyla.</title>
        <authorList>
            <person name="Brown C.T."/>
            <person name="Hug L.A."/>
            <person name="Thomas B.C."/>
            <person name="Sharon I."/>
            <person name="Castelle C.J."/>
            <person name="Singh A."/>
            <person name="Wilkins M.J."/>
            <person name="Williams K.H."/>
            <person name="Banfield J.F."/>
        </authorList>
    </citation>
    <scope>NUCLEOTIDE SEQUENCE [LARGE SCALE GENOMIC DNA]</scope>
</reference>
<dbReference type="InterPro" id="IPR001940">
    <property type="entry name" value="Peptidase_S1C"/>
</dbReference>
<keyword evidence="4" id="KW-0472">Membrane</keyword>
<gene>
    <name evidence="6" type="ORF">UY40_C0001G0029</name>
</gene>
<name>A0A0G1VII6_9BACT</name>
<accession>A0A0G1VII6</accession>
<evidence type="ECO:0000256" key="1">
    <source>
        <dbReference type="ARBA" id="ARBA00010541"/>
    </source>
</evidence>
<keyword evidence="4" id="KW-1133">Transmembrane helix</keyword>
<evidence type="ECO:0000313" key="7">
    <source>
        <dbReference type="Proteomes" id="UP000034119"/>
    </source>
</evidence>
<dbReference type="Gene3D" id="2.30.42.10">
    <property type="match status" value="1"/>
</dbReference>
<dbReference type="InterPro" id="IPR009003">
    <property type="entry name" value="Peptidase_S1_PA"/>
</dbReference>
<dbReference type="AlphaFoldDB" id="A0A0G1VII6"/>
<dbReference type="Proteomes" id="UP000034119">
    <property type="component" value="Unassembled WGS sequence"/>
</dbReference>
<dbReference type="GO" id="GO:0004252">
    <property type="term" value="F:serine-type endopeptidase activity"/>
    <property type="evidence" value="ECO:0007669"/>
    <property type="project" value="InterPro"/>
</dbReference>
<dbReference type="InterPro" id="IPR051201">
    <property type="entry name" value="Chloro_Bact_Ser_Proteases"/>
</dbReference>
<dbReference type="InterPro" id="IPR001478">
    <property type="entry name" value="PDZ"/>
</dbReference>
<evidence type="ECO:0000259" key="5">
    <source>
        <dbReference type="PROSITE" id="PS50106"/>
    </source>
</evidence>
<dbReference type="GO" id="GO:0006508">
    <property type="term" value="P:proteolysis"/>
    <property type="evidence" value="ECO:0007669"/>
    <property type="project" value="UniProtKB-KW"/>
</dbReference>
<dbReference type="EMBL" id="LCPW01000001">
    <property type="protein sequence ID" value="KKW06251.1"/>
    <property type="molecule type" value="Genomic_DNA"/>
</dbReference>